<dbReference type="Pfam" id="PF01791">
    <property type="entry name" value="DeoC"/>
    <property type="match status" value="1"/>
</dbReference>
<dbReference type="AlphaFoldDB" id="A0A249L3G6"/>
<dbReference type="PIRSF" id="PIRSF038992">
    <property type="entry name" value="Aldolase_Ia"/>
    <property type="match status" value="1"/>
</dbReference>
<dbReference type="SUPFAM" id="SSF51569">
    <property type="entry name" value="Aldolase"/>
    <property type="match status" value="1"/>
</dbReference>
<dbReference type="EMBL" id="CP016779">
    <property type="protein sequence ID" value="ASY23630.1"/>
    <property type="molecule type" value="Genomic_DNA"/>
</dbReference>
<gene>
    <name evidence="2" type="ORF">B1sIIB91_01645</name>
</gene>
<dbReference type="GO" id="GO:0004332">
    <property type="term" value="F:fructose-bisphosphate aldolase activity"/>
    <property type="evidence" value="ECO:0007669"/>
    <property type="project" value="InterPro"/>
</dbReference>
<dbReference type="SMART" id="SM01133">
    <property type="entry name" value="DeoC"/>
    <property type="match status" value="1"/>
</dbReference>
<evidence type="ECO:0000313" key="2">
    <source>
        <dbReference type="EMBL" id="ASY23630.1"/>
    </source>
</evidence>
<sequence length="272" mass="28493">MSIGRQVRLKRIFSNPSTNLFGVAVDHFVGYGNAVSGGLASLPKALAATMAGKPDSVTIQAGTAKNLWVPYAGKAALIVQGGCFTVDDRISELIATPLDAIRLGADALAVAIPVRGKTEGKYLKWLTDSVREANEFNIPIIAHIYPRDYSKNKDGEITFTPDEIAWAVRCGIETGVDVIKVGYPGDKKAFAQIVESCPVPIVIAGGPKEPTLGAALASTRDALDAGAKGAVVGRNAWGAKDVSKASRAYYTVIHDGLNAQDALKAAGLSADE</sequence>
<organism evidence="2 3">
    <name type="scientific">Candidatus Nanopelagicus abundans</name>
    <dbReference type="NCBI Taxonomy" id="1884916"/>
    <lineage>
        <taxon>Bacteria</taxon>
        <taxon>Bacillati</taxon>
        <taxon>Actinomycetota</taxon>
        <taxon>Actinomycetes</taxon>
        <taxon>Candidatus Nanopelagicales</taxon>
        <taxon>Candidatus Nanopelagicaceae</taxon>
        <taxon>Candidatus Nanopelagicus</taxon>
    </lineage>
</organism>
<evidence type="ECO:0000313" key="3">
    <source>
        <dbReference type="Proteomes" id="UP000217210"/>
    </source>
</evidence>
<dbReference type="Gene3D" id="3.20.20.70">
    <property type="entry name" value="Aldolase class I"/>
    <property type="match status" value="1"/>
</dbReference>
<dbReference type="Proteomes" id="UP000217210">
    <property type="component" value="Chromosome"/>
</dbReference>
<protein>
    <submittedName>
        <fullName evidence="2">Fructose-bisphosphate aldolase, class I</fullName>
    </submittedName>
</protein>
<name>A0A249L3G6_9ACTN</name>
<dbReference type="OrthoDB" id="9771504at2"/>
<feature type="active site" description="Proton donor" evidence="1">
    <location>
        <position position="145"/>
    </location>
</feature>
<dbReference type="PANTHER" id="PTHR47916">
    <property type="entry name" value="FRUCTOSE-BISPHOSPHATE ALDOLASE CLASS 1"/>
    <property type="match status" value="1"/>
</dbReference>
<keyword evidence="3" id="KW-1185">Reference proteome</keyword>
<dbReference type="RefSeq" id="WP_095687904.1">
    <property type="nucleotide sequence ID" value="NZ_CP016779.1"/>
</dbReference>
<evidence type="ECO:0000256" key="1">
    <source>
        <dbReference type="PIRSR" id="PIRSR038992-1"/>
    </source>
</evidence>
<proteinExistence type="predicted"/>
<dbReference type="InterPro" id="IPR041720">
    <property type="entry name" value="FbaB-like"/>
</dbReference>
<dbReference type="InterPro" id="IPR013785">
    <property type="entry name" value="Aldolase_TIM"/>
</dbReference>
<dbReference type="KEGG" id="nab:B1sIIB91_01645"/>
<feature type="active site" description="Schiff-base intermediate with dihydroxyacetone-P" evidence="1">
    <location>
        <position position="180"/>
    </location>
</feature>
<accession>A0A249L3G6</accession>
<dbReference type="InterPro" id="IPR002915">
    <property type="entry name" value="DeoC/FbaB/LacD_aldolase"/>
</dbReference>
<dbReference type="PANTHER" id="PTHR47916:SF1">
    <property type="entry name" value="3-HYDROXY-5-PHOSPHONOOXYPENTANE-2,4-DIONE THIOLASE"/>
    <property type="match status" value="1"/>
</dbReference>
<reference evidence="2 3" key="1">
    <citation type="submission" date="2016-07" db="EMBL/GenBank/DDBJ databases">
        <title>High microdiversification within the ubiquitous acI lineage of Actinobacteria.</title>
        <authorList>
            <person name="Neuenschwander S.M."/>
            <person name="Salcher M."/>
            <person name="Ghai R."/>
            <person name="Pernthaler J."/>
        </authorList>
    </citation>
    <scope>NUCLEOTIDE SEQUENCE [LARGE SCALE GENOMIC DNA]</scope>
    <source>
        <strain evidence="2">MMS-IIB-91</strain>
    </source>
</reference>
<dbReference type="InterPro" id="IPR050456">
    <property type="entry name" value="DeoC/FbaB_aldolase"/>
</dbReference>